<dbReference type="Pfam" id="PF13639">
    <property type="entry name" value="zf-RING_2"/>
    <property type="match status" value="1"/>
</dbReference>
<evidence type="ECO:0000256" key="3">
    <source>
        <dbReference type="ARBA" id="ARBA00022833"/>
    </source>
</evidence>
<evidence type="ECO:0000256" key="5">
    <source>
        <dbReference type="SAM" id="Phobius"/>
    </source>
</evidence>
<dbReference type="InterPro" id="IPR017907">
    <property type="entry name" value="Znf_RING_CS"/>
</dbReference>
<dbReference type="SUPFAM" id="SSF57850">
    <property type="entry name" value="RING/U-box"/>
    <property type="match status" value="1"/>
</dbReference>
<protein>
    <recommendedName>
        <fullName evidence="6">RING-type domain-containing protein</fullName>
    </recommendedName>
</protein>
<evidence type="ECO:0000256" key="4">
    <source>
        <dbReference type="PROSITE-ProRule" id="PRU00175"/>
    </source>
</evidence>
<reference evidence="7 8" key="1">
    <citation type="submission" date="2018-06" db="EMBL/GenBank/DDBJ databases">
        <title>Complete Genomes of Monosporascus.</title>
        <authorList>
            <person name="Robinson A.J."/>
            <person name="Natvig D.O."/>
        </authorList>
    </citation>
    <scope>NUCLEOTIDE SEQUENCE [LARGE SCALE GENOMIC DNA]</scope>
    <source>
        <strain evidence="7 8">CBS 609.92</strain>
    </source>
</reference>
<comment type="caution">
    <text evidence="7">The sequence shown here is derived from an EMBL/GenBank/DDBJ whole genome shotgun (WGS) entry which is preliminary data.</text>
</comment>
<keyword evidence="1" id="KW-0479">Metal-binding</keyword>
<proteinExistence type="predicted"/>
<name>A0ABY0GXZ5_9PEZI</name>
<dbReference type="InterPro" id="IPR013083">
    <property type="entry name" value="Znf_RING/FYVE/PHD"/>
</dbReference>
<evidence type="ECO:0000256" key="1">
    <source>
        <dbReference type="ARBA" id="ARBA00022723"/>
    </source>
</evidence>
<keyword evidence="2 4" id="KW-0863">Zinc-finger</keyword>
<dbReference type="PROSITE" id="PS00518">
    <property type="entry name" value="ZF_RING_1"/>
    <property type="match status" value="1"/>
</dbReference>
<evidence type="ECO:0000259" key="6">
    <source>
        <dbReference type="PROSITE" id="PS50089"/>
    </source>
</evidence>
<keyword evidence="5" id="KW-0472">Membrane</keyword>
<dbReference type="Proteomes" id="UP000294003">
    <property type="component" value="Unassembled WGS sequence"/>
</dbReference>
<keyword evidence="5" id="KW-0812">Transmembrane</keyword>
<feature type="domain" description="RING-type" evidence="6">
    <location>
        <begin position="6"/>
        <end position="50"/>
    </location>
</feature>
<keyword evidence="8" id="KW-1185">Reference proteome</keyword>
<organism evidence="7 8">
    <name type="scientific">Monosporascus cannonballus</name>
    <dbReference type="NCBI Taxonomy" id="155416"/>
    <lineage>
        <taxon>Eukaryota</taxon>
        <taxon>Fungi</taxon>
        <taxon>Dikarya</taxon>
        <taxon>Ascomycota</taxon>
        <taxon>Pezizomycotina</taxon>
        <taxon>Sordariomycetes</taxon>
        <taxon>Xylariomycetidae</taxon>
        <taxon>Xylariales</taxon>
        <taxon>Xylariales incertae sedis</taxon>
        <taxon>Monosporascus</taxon>
    </lineage>
</organism>
<gene>
    <name evidence="7" type="ORF">DL762_007841</name>
</gene>
<sequence>MDPECCSICYAADGSETRLTTTPCGHIFCLECIKAWLVHTDTEASCPYCRSKLVHTCGCPLDLDLFNPGMVQKRALSQECLFCRAVRLWAEYVCAHRDALYHNGYDGYSPYPLADFDQRVADDMSILSSVRRLTPKEYSRMRNYLVDTRSYVKTDKNRIGRLFRTFYRLESAGYFQLEGSEELAELRYLCGCPWLGDIVYSPENETTTSLVLDLMGNLDKQLLKFLWRRRAYIGIHVEVWEILSLHIRHRHRSNSTRATEQPPPTRTPKIPFCEAPSASVTGFRRRLLRKILHNRQGQSVHLASVVVAISIVVYSALISIL</sequence>
<keyword evidence="3" id="KW-0862">Zinc</keyword>
<accession>A0ABY0GXZ5</accession>
<keyword evidence="5" id="KW-1133">Transmembrane helix</keyword>
<dbReference type="EMBL" id="QJNS01000301">
    <property type="protein sequence ID" value="RYO80084.1"/>
    <property type="molecule type" value="Genomic_DNA"/>
</dbReference>
<dbReference type="Gene3D" id="3.30.40.10">
    <property type="entry name" value="Zinc/RING finger domain, C3HC4 (zinc finger)"/>
    <property type="match status" value="1"/>
</dbReference>
<evidence type="ECO:0000313" key="8">
    <source>
        <dbReference type="Proteomes" id="UP000294003"/>
    </source>
</evidence>
<dbReference type="PROSITE" id="PS50089">
    <property type="entry name" value="ZF_RING_2"/>
    <property type="match status" value="1"/>
</dbReference>
<evidence type="ECO:0000256" key="2">
    <source>
        <dbReference type="ARBA" id="ARBA00022771"/>
    </source>
</evidence>
<dbReference type="InterPro" id="IPR001841">
    <property type="entry name" value="Znf_RING"/>
</dbReference>
<evidence type="ECO:0000313" key="7">
    <source>
        <dbReference type="EMBL" id="RYO80084.1"/>
    </source>
</evidence>
<feature type="transmembrane region" description="Helical" evidence="5">
    <location>
        <begin position="299"/>
        <end position="320"/>
    </location>
</feature>
<dbReference type="SMART" id="SM00184">
    <property type="entry name" value="RING"/>
    <property type="match status" value="1"/>
</dbReference>